<feature type="signal peptide" evidence="3">
    <location>
        <begin position="1"/>
        <end position="29"/>
    </location>
</feature>
<evidence type="ECO:0000313" key="6">
    <source>
        <dbReference type="Proteomes" id="UP001305746"/>
    </source>
</evidence>
<reference evidence="5 6" key="1">
    <citation type="submission" date="2023-12" db="EMBL/GenBank/DDBJ databases">
        <title>Marinobacter qingdaonensis sp. nov., isolated from the intertidal sediment of Qingdao, PR China.</title>
        <authorList>
            <person name="Li Y."/>
        </authorList>
    </citation>
    <scope>NUCLEOTIDE SEQUENCE [LARGE SCALE GENOMIC DNA]</scope>
    <source>
        <strain evidence="5 6">ASW11-75</strain>
    </source>
</reference>
<feature type="chain" id="PRO_5045921942" evidence="3">
    <location>
        <begin position="30"/>
        <end position="445"/>
    </location>
</feature>
<keyword evidence="6" id="KW-1185">Reference proteome</keyword>
<dbReference type="Gene3D" id="3.30.1330.60">
    <property type="entry name" value="OmpA-like domain"/>
    <property type="match status" value="1"/>
</dbReference>
<dbReference type="SUPFAM" id="SSF53850">
    <property type="entry name" value="Periplasmic binding protein-like II"/>
    <property type="match status" value="1"/>
</dbReference>
<organism evidence="5 6">
    <name type="scientific">Marinobacter qingdaonensis</name>
    <dbReference type="NCBI Taxonomy" id="3108486"/>
    <lineage>
        <taxon>Bacteria</taxon>
        <taxon>Pseudomonadati</taxon>
        <taxon>Pseudomonadota</taxon>
        <taxon>Gammaproteobacteria</taxon>
        <taxon>Pseudomonadales</taxon>
        <taxon>Marinobacteraceae</taxon>
        <taxon>Marinobacter</taxon>
    </lineage>
</organism>
<keyword evidence="1 3" id="KW-0732">Signal</keyword>
<sequence length="445" mass="47915">MTSNLLARFSGRALMALCALAMASAPVHAETLEIHGSNTIGATLAPMLVEGFLAGQAGQPVTRRGTGEANEQILTGQRANTAVQALVAAHGSSTGFRALDAGAADIWASSRPAKPSEVDRMAGRADLRDLTSEHVIAIDGLAVLVNPGNPVNQLSIETLARIFAGEIRNWSDVGGKDQAIRLYARDDRSGTWDTFQSLVLGKTYTLDPTAQRYESNDQLSDDVSRDPAGIGFAGLASVRNSKVLAISDGQAPALKPNQLTVASEDYPLARRLYMYTAGNQTPVLAREFIEFVLGEDGQAIVSESGFVSQNPMAVKPELDGQTPDTFRRLTANYQRLTVNFRFSEGRTKLDNKAQRDLRRVAEYLAQTNQSTDDVLLIGFADQQSNELRAQMISELRALSVRKALSDLGVGDIAYTGYGHYMPVGTAGGDTGQQRNGRVEVWVRGL</sequence>
<keyword evidence="2" id="KW-0472">Membrane</keyword>
<accession>A0ABU5NXU8</accession>
<evidence type="ECO:0000313" key="5">
    <source>
        <dbReference type="EMBL" id="MEA1080625.1"/>
    </source>
</evidence>
<dbReference type="CDD" id="cd07185">
    <property type="entry name" value="OmpA_C-like"/>
    <property type="match status" value="1"/>
</dbReference>
<proteinExistence type="predicted"/>
<dbReference type="Pfam" id="PF00691">
    <property type="entry name" value="OmpA"/>
    <property type="match status" value="1"/>
</dbReference>
<dbReference type="InterPro" id="IPR006665">
    <property type="entry name" value="OmpA-like"/>
</dbReference>
<dbReference type="InterPro" id="IPR050811">
    <property type="entry name" value="Phosphate_ABC_transporter"/>
</dbReference>
<evidence type="ECO:0000256" key="3">
    <source>
        <dbReference type="SAM" id="SignalP"/>
    </source>
</evidence>
<dbReference type="CDD" id="cd13653">
    <property type="entry name" value="PBP2_phosphate_like_1"/>
    <property type="match status" value="1"/>
</dbReference>
<dbReference type="SUPFAM" id="SSF103088">
    <property type="entry name" value="OmpA-like"/>
    <property type="match status" value="1"/>
</dbReference>
<dbReference type="PANTHER" id="PTHR30570">
    <property type="entry name" value="PERIPLASMIC PHOSPHATE BINDING COMPONENT OF PHOSPHATE ABC TRANSPORTER"/>
    <property type="match status" value="1"/>
</dbReference>
<dbReference type="PANTHER" id="PTHR30570:SF1">
    <property type="entry name" value="PHOSPHATE-BINDING PROTEIN PSTS"/>
    <property type="match status" value="1"/>
</dbReference>
<dbReference type="Proteomes" id="UP001305746">
    <property type="component" value="Unassembled WGS sequence"/>
</dbReference>
<dbReference type="InterPro" id="IPR036737">
    <property type="entry name" value="OmpA-like_sf"/>
</dbReference>
<feature type="domain" description="OmpA-like" evidence="4">
    <location>
        <begin position="329"/>
        <end position="445"/>
    </location>
</feature>
<evidence type="ECO:0000256" key="2">
    <source>
        <dbReference type="PROSITE-ProRule" id="PRU00473"/>
    </source>
</evidence>
<protein>
    <submittedName>
        <fullName evidence="5">Substrate-binding domain-containing protein</fullName>
    </submittedName>
</protein>
<dbReference type="EMBL" id="JAYDCJ010000003">
    <property type="protein sequence ID" value="MEA1080625.1"/>
    <property type="molecule type" value="Genomic_DNA"/>
</dbReference>
<dbReference type="Pfam" id="PF12849">
    <property type="entry name" value="PBP_like_2"/>
    <property type="match status" value="1"/>
</dbReference>
<evidence type="ECO:0000256" key="1">
    <source>
        <dbReference type="ARBA" id="ARBA00022729"/>
    </source>
</evidence>
<evidence type="ECO:0000259" key="4">
    <source>
        <dbReference type="PROSITE" id="PS51123"/>
    </source>
</evidence>
<dbReference type="InterPro" id="IPR024370">
    <property type="entry name" value="PBP_domain"/>
</dbReference>
<dbReference type="PROSITE" id="PS51123">
    <property type="entry name" value="OMPA_2"/>
    <property type="match status" value="1"/>
</dbReference>
<comment type="caution">
    <text evidence="5">The sequence shown here is derived from an EMBL/GenBank/DDBJ whole genome shotgun (WGS) entry which is preliminary data.</text>
</comment>
<dbReference type="RefSeq" id="WP_322855117.1">
    <property type="nucleotide sequence ID" value="NZ_JAYDCJ010000003.1"/>
</dbReference>
<gene>
    <name evidence="5" type="ORF">U5822_08080</name>
</gene>
<name>A0ABU5NXU8_9GAMM</name>
<dbReference type="Gene3D" id="3.40.190.10">
    <property type="entry name" value="Periplasmic binding protein-like II"/>
    <property type="match status" value="2"/>
</dbReference>